<dbReference type="InterPro" id="IPR050659">
    <property type="entry name" value="Peptidase_M24B"/>
</dbReference>
<dbReference type="SUPFAM" id="SSF55920">
    <property type="entry name" value="Creatinase/aminopeptidase"/>
    <property type="match status" value="1"/>
</dbReference>
<keyword evidence="3" id="KW-0645">Protease</keyword>
<evidence type="ECO:0000259" key="1">
    <source>
        <dbReference type="Pfam" id="PF00557"/>
    </source>
</evidence>
<evidence type="ECO:0000313" key="3">
    <source>
        <dbReference type="EMBL" id="MBB3947444.1"/>
    </source>
</evidence>
<dbReference type="Pfam" id="PF00557">
    <property type="entry name" value="Peptidase_M24"/>
    <property type="match status" value="1"/>
</dbReference>
<proteinExistence type="predicted"/>
<dbReference type="AlphaFoldDB" id="A0A7W6CDH9"/>
<dbReference type="InterPro" id="IPR000587">
    <property type="entry name" value="Creatinase_N"/>
</dbReference>
<name>A0A7W6CDH9_9HYPH</name>
<gene>
    <name evidence="3" type="ORF">GGQ73_003411</name>
</gene>
<feature type="domain" description="Creatinase N-terminal" evidence="2">
    <location>
        <begin position="46"/>
        <end position="184"/>
    </location>
</feature>
<organism evidence="3 4">
    <name type="scientific">Rhizobium skierniewicense</name>
    <dbReference type="NCBI Taxonomy" id="984260"/>
    <lineage>
        <taxon>Bacteria</taxon>
        <taxon>Pseudomonadati</taxon>
        <taxon>Pseudomonadota</taxon>
        <taxon>Alphaproteobacteria</taxon>
        <taxon>Hyphomicrobiales</taxon>
        <taxon>Rhizobiaceae</taxon>
        <taxon>Rhizobium/Agrobacterium group</taxon>
        <taxon>Rhizobium</taxon>
    </lineage>
</organism>
<accession>A0A7W6CDH9</accession>
<keyword evidence="3" id="KW-0031">Aminopeptidase</keyword>
<protein>
    <submittedName>
        <fullName evidence="3">Xaa-Pro aminopeptidase</fullName>
    </submittedName>
</protein>
<dbReference type="PANTHER" id="PTHR46112:SF2">
    <property type="entry name" value="XAA-PRO AMINOPEPTIDASE P-RELATED"/>
    <property type="match status" value="1"/>
</dbReference>
<dbReference type="Gene3D" id="3.90.230.10">
    <property type="entry name" value="Creatinase/methionine aminopeptidase superfamily"/>
    <property type="match status" value="1"/>
</dbReference>
<dbReference type="Pfam" id="PF01321">
    <property type="entry name" value="Creatinase_N"/>
    <property type="match status" value="1"/>
</dbReference>
<dbReference type="EMBL" id="JACIDV010000010">
    <property type="protein sequence ID" value="MBB3947444.1"/>
    <property type="molecule type" value="Genomic_DNA"/>
</dbReference>
<sequence>MPSYKYLLYLLISLKDMALSSNRLSEESFTATENSFSSPRVDYRNRVASLQAEMKKIKLEIILLHGSASHRFFSGLDGLPDVRPVFLIVLPDSEPVFVSPRIEAVVIRKKCTEKVIAEWGDWEEPGLFRSFEDAIADRIKKAAPQAATIGIDCDTITALNLDLLVKKFHPIGISDVSDLVGDIRRFNDAAAMNRLSQAAEVAVHKFRAILDAITPGIAEWQAALQGYCAATECVAKFLKGDVNYSPLGSSFTVMGSGPERSAHAHSVAAGRIMREGDLVQICCCTPTFLGQEICFDRPVVVGTLELPQAVKKILKAAREASAAAWASVRPGVTAGEVHNAALDVIVRYGYEEGMQHGTGRSIGSGGVGFRIKAGDPTVLKEGDMIAIEPGVYEYGVGGARYGDTGIVVDKGCKIITPFQLARD</sequence>
<dbReference type="InterPro" id="IPR000994">
    <property type="entry name" value="Pept_M24"/>
</dbReference>
<dbReference type="CDD" id="cd01066">
    <property type="entry name" value="APP_MetAP"/>
    <property type="match status" value="1"/>
</dbReference>
<reference evidence="3 4" key="1">
    <citation type="submission" date="2020-08" db="EMBL/GenBank/DDBJ databases">
        <title>Genomic Encyclopedia of Type Strains, Phase IV (KMG-IV): sequencing the most valuable type-strain genomes for metagenomic binning, comparative biology and taxonomic classification.</title>
        <authorList>
            <person name="Goeker M."/>
        </authorList>
    </citation>
    <scope>NUCLEOTIDE SEQUENCE [LARGE SCALE GENOMIC DNA]</scope>
    <source>
        <strain evidence="3 4">DSM 26438</strain>
    </source>
</reference>
<evidence type="ECO:0000259" key="2">
    <source>
        <dbReference type="Pfam" id="PF01321"/>
    </source>
</evidence>
<dbReference type="SUPFAM" id="SSF53092">
    <property type="entry name" value="Creatinase/prolidase N-terminal domain"/>
    <property type="match status" value="1"/>
</dbReference>
<dbReference type="InterPro" id="IPR036005">
    <property type="entry name" value="Creatinase/aminopeptidase-like"/>
</dbReference>
<feature type="domain" description="Peptidase M24" evidence="1">
    <location>
        <begin position="195"/>
        <end position="407"/>
    </location>
</feature>
<keyword evidence="4" id="KW-1185">Reference proteome</keyword>
<dbReference type="Gene3D" id="3.40.350.10">
    <property type="entry name" value="Creatinase/prolidase N-terminal domain"/>
    <property type="match status" value="1"/>
</dbReference>
<dbReference type="InterPro" id="IPR029149">
    <property type="entry name" value="Creatin/AminoP/Spt16_N"/>
</dbReference>
<dbReference type="RefSeq" id="WP_139103025.1">
    <property type="nucleotide sequence ID" value="NZ_JAAMCM010000038.1"/>
</dbReference>
<evidence type="ECO:0000313" key="4">
    <source>
        <dbReference type="Proteomes" id="UP000565286"/>
    </source>
</evidence>
<dbReference type="GO" id="GO:0004177">
    <property type="term" value="F:aminopeptidase activity"/>
    <property type="evidence" value="ECO:0007669"/>
    <property type="project" value="UniProtKB-KW"/>
</dbReference>
<dbReference type="PANTHER" id="PTHR46112">
    <property type="entry name" value="AMINOPEPTIDASE"/>
    <property type="match status" value="1"/>
</dbReference>
<keyword evidence="3" id="KW-0378">Hydrolase</keyword>
<dbReference type="Proteomes" id="UP000565286">
    <property type="component" value="Unassembled WGS sequence"/>
</dbReference>
<comment type="caution">
    <text evidence="3">The sequence shown here is derived from an EMBL/GenBank/DDBJ whole genome shotgun (WGS) entry which is preliminary data.</text>
</comment>